<protein>
    <recommendedName>
        <fullName evidence="1">DUF7995 domain-containing protein</fullName>
    </recommendedName>
</protein>
<dbReference type="EMBL" id="AOMF01000020">
    <property type="protein sequence ID" value="EMA56740.1"/>
    <property type="molecule type" value="Genomic_DNA"/>
</dbReference>
<feature type="domain" description="DUF7995" evidence="1">
    <location>
        <begin position="1"/>
        <end position="164"/>
    </location>
</feature>
<evidence type="ECO:0000259" key="1">
    <source>
        <dbReference type="Pfam" id="PF25958"/>
    </source>
</evidence>
<name>M0NJ80_9EURY</name>
<dbReference type="PATRIC" id="fig|1227457.3.peg.137"/>
<organism evidence="2 3">
    <name type="scientific">Halococcus thailandensis JCM 13552</name>
    <dbReference type="NCBI Taxonomy" id="1227457"/>
    <lineage>
        <taxon>Archaea</taxon>
        <taxon>Methanobacteriati</taxon>
        <taxon>Methanobacteriota</taxon>
        <taxon>Stenosarchaea group</taxon>
        <taxon>Halobacteria</taxon>
        <taxon>Halobacteriales</taxon>
        <taxon>Halococcaceae</taxon>
        <taxon>Halococcus</taxon>
    </lineage>
</organism>
<reference evidence="2 3" key="1">
    <citation type="journal article" date="2014" name="PLoS Genet.">
        <title>Phylogenetically driven sequencing of extremely halophilic archaea reveals strategies for static and dynamic osmo-response.</title>
        <authorList>
            <person name="Becker E.A."/>
            <person name="Seitzer P.M."/>
            <person name="Tritt A."/>
            <person name="Larsen D."/>
            <person name="Krusor M."/>
            <person name="Yao A.I."/>
            <person name="Wu D."/>
            <person name="Madern D."/>
            <person name="Eisen J.A."/>
            <person name="Darling A.E."/>
            <person name="Facciotti M.T."/>
        </authorList>
    </citation>
    <scope>NUCLEOTIDE SEQUENCE [LARGE SCALE GENOMIC DNA]</scope>
    <source>
        <strain evidence="2 3">JCM 13552</strain>
    </source>
</reference>
<dbReference type="RefSeq" id="WP_007736586.1">
    <property type="nucleotide sequence ID" value="NZ_AOMF01000020.1"/>
</dbReference>
<dbReference type="OrthoDB" id="254701at2157"/>
<evidence type="ECO:0000313" key="2">
    <source>
        <dbReference type="EMBL" id="EMA56740.1"/>
    </source>
</evidence>
<gene>
    <name evidence="2" type="ORF">C451_00795</name>
</gene>
<comment type="caution">
    <text evidence="2">The sequence shown here is derived from an EMBL/GenBank/DDBJ whole genome shotgun (WGS) entry which is preliminary data.</text>
</comment>
<accession>M0NJ80</accession>
<dbReference type="eggNOG" id="arCOG08892">
    <property type="taxonomic scope" value="Archaea"/>
</dbReference>
<proteinExistence type="predicted"/>
<dbReference type="InterPro" id="IPR058308">
    <property type="entry name" value="DUF7995"/>
</dbReference>
<dbReference type="Proteomes" id="UP000011680">
    <property type="component" value="Unassembled WGS sequence"/>
</dbReference>
<sequence length="164" mass="18406">MHQIIHAIVDAQTEESALGAARGSVFDRLVGATVESSAEFDYYVTFDEERTRVAGKGRWGELPIAARLSSDEGCELLARGWNATKAEFKRNLQEIREALSSLSDQEVMNDDDFVRHHCANLGAYAGPPVHLYDNSGCGIRTFEDFVWPYEDLEQPWIVPADVHY</sequence>
<dbReference type="STRING" id="1227457.C451_00795"/>
<dbReference type="AlphaFoldDB" id="M0NJ80"/>
<evidence type="ECO:0000313" key="3">
    <source>
        <dbReference type="Proteomes" id="UP000011680"/>
    </source>
</evidence>
<keyword evidence="3" id="KW-1185">Reference proteome</keyword>
<dbReference type="Pfam" id="PF25958">
    <property type="entry name" value="DUF7995"/>
    <property type="match status" value="1"/>
</dbReference>